<evidence type="ECO:0000313" key="2">
    <source>
        <dbReference type="EMBL" id="TYS19821.1"/>
    </source>
</evidence>
<dbReference type="Proteomes" id="UP000322267">
    <property type="component" value="Unassembled WGS sequence"/>
</dbReference>
<gene>
    <name evidence="2" type="ORF">FZC78_01975</name>
</gene>
<dbReference type="OrthoDB" id="2835798at2"/>
<organism evidence="2 3">
    <name type="scientific">Rossellomorea vietnamensis</name>
    <dbReference type="NCBI Taxonomy" id="218284"/>
    <lineage>
        <taxon>Bacteria</taxon>
        <taxon>Bacillati</taxon>
        <taxon>Bacillota</taxon>
        <taxon>Bacilli</taxon>
        <taxon>Bacillales</taxon>
        <taxon>Bacillaceae</taxon>
        <taxon>Rossellomorea</taxon>
    </lineage>
</organism>
<dbReference type="GO" id="GO:0030655">
    <property type="term" value="P:beta-lactam antibiotic catabolic process"/>
    <property type="evidence" value="ECO:0007669"/>
    <property type="project" value="InterPro"/>
</dbReference>
<dbReference type="GO" id="GO:0008800">
    <property type="term" value="F:beta-lactamase activity"/>
    <property type="evidence" value="ECO:0007669"/>
    <property type="project" value="InterPro"/>
</dbReference>
<evidence type="ECO:0000259" key="1">
    <source>
        <dbReference type="Pfam" id="PF13354"/>
    </source>
</evidence>
<dbReference type="Gene3D" id="3.40.710.10">
    <property type="entry name" value="DD-peptidase/beta-lactamase superfamily"/>
    <property type="match status" value="1"/>
</dbReference>
<name>A0A5D4P1D8_9BACI</name>
<protein>
    <submittedName>
        <fullName evidence="2">Serine hydrolase</fullName>
    </submittedName>
</protein>
<dbReference type="SUPFAM" id="SSF56601">
    <property type="entry name" value="beta-lactamase/transpeptidase-like"/>
    <property type="match status" value="1"/>
</dbReference>
<sequence>MNQVLAKLNEIQQGQIGIKVYCTRSNGFLDSINPEMTIPLASAAKIAIGYCAAAGVETGELNWNDLVDNISFNPGEDSKELYPHLQLRSSLQLREAVEVMIACHDSYVAGEIVRYCGGWEKVNHTIQAAFPSIHATENPRSQENKGKLDETLNLIIHIYEEYIKKPDIWTPIINGLVRQKGGIDGIPSFHLNHMTGGLDHALVDIGIMGAFGEQPLLFAVGAVNLPNRFHDKTADQKIIEAMKLLYQEYTKH</sequence>
<evidence type="ECO:0000313" key="3">
    <source>
        <dbReference type="Proteomes" id="UP000322267"/>
    </source>
</evidence>
<dbReference type="InterPro" id="IPR045155">
    <property type="entry name" value="Beta-lactam_cat"/>
</dbReference>
<dbReference type="EMBL" id="VTEI01000001">
    <property type="protein sequence ID" value="TYS19821.1"/>
    <property type="molecule type" value="Genomic_DNA"/>
</dbReference>
<dbReference type="RefSeq" id="WP_148938013.1">
    <property type="nucleotide sequence ID" value="NZ_VTEI01000001.1"/>
</dbReference>
<dbReference type="AlphaFoldDB" id="A0A5D4P1D8"/>
<accession>A0A5D4P1D8</accession>
<dbReference type="Pfam" id="PF13354">
    <property type="entry name" value="Beta-lactamase2"/>
    <property type="match status" value="1"/>
</dbReference>
<reference evidence="2 3" key="1">
    <citation type="submission" date="2019-08" db="EMBL/GenBank/DDBJ databases">
        <title>Bacillus genomes from the desert of Cuatro Cienegas, Coahuila.</title>
        <authorList>
            <person name="Olmedo-Alvarez G."/>
        </authorList>
    </citation>
    <scope>NUCLEOTIDE SEQUENCE [LARGE SCALE GENOMIC DNA]</scope>
    <source>
        <strain evidence="2 3">CH34_1T</strain>
    </source>
</reference>
<keyword evidence="2" id="KW-0378">Hydrolase</keyword>
<dbReference type="InterPro" id="IPR012338">
    <property type="entry name" value="Beta-lactam/transpept-like"/>
</dbReference>
<comment type="caution">
    <text evidence="2">The sequence shown here is derived from an EMBL/GenBank/DDBJ whole genome shotgun (WGS) entry which is preliminary data.</text>
</comment>
<proteinExistence type="predicted"/>
<feature type="domain" description="Beta-lactamase class A catalytic" evidence="1">
    <location>
        <begin position="31"/>
        <end position="220"/>
    </location>
</feature>